<sequence>MEDIRKRGILPAAPMKDELPITQLLVDEETPLIGLRRRLSSLSVKLRPISASAASSWVALRRSKSAPAFVGEVGWWEWTWGWLLAKKPGVGRDLEMNEEETVALGRCGKRSLRHLFYKIRDEIWRRMRSPTLPTAHTFGYETLGYAQNFYGGK</sequence>
<keyword evidence="3" id="KW-1185">Reference proteome</keyword>
<evidence type="ECO:0000313" key="2">
    <source>
        <dbReference type="EMBL" id="KAG0469018.1"/>
    </source>
</evidence>
<dbReference type="PANTHER" id="PTHR35714:SF1">
    <property type="entry name" value="OS02G0715300 PROTEIN"/>
    <property type="match status" value="1"/>
</dbReference>
<reference evidence="3 4" key="1">
    <citation type="journal article" date="2020" name="Nat. Food">
        <title>A phased Vanilla planifolia genome enables genetic improvement of flavour and production.</title>
        <authorList>
            <person name="Hasing T."/>
            <person name="Tang H."/>
            <person name="Brym M."/>
            <person name="Khazi F."/>
            <person name="Huang T."/>
            <person name="Chambers A.H."/>
        </authorList>
    </citation>
    <scope>NUCLEOTIDE SEQUENCE [LARGE SCALE GENOMIC DNA]</scope>
    <source>
        <tissue evidence="1">Leaf</tissue>
    </source>
</reference>
<accession>A0A835UMR1</accession>
<dbReference type="Proteomes" id="UP000639772">
    <property type="component" value="Chromosome 9"/>
</dbReference>
<dbReference type="EMBL" id="JADCNL010000009">
    <property type="protein sequence ID" value="KAG0467377.1"/>
    <property type="molecule type" value="Genomic_DNA"/>
</dbReference>
<evidence type="ECO:0000313" key="3">
    <source>
        <dbReference type="Proteomes" id="UP000636800"/>
    </source>
</evidence>
<organism evidence="1 3">
    <name type="scientific">Vanilla planifolia</name>
    <name type="common">Vanilla</name>
    <dbReference type="NCBI Taxonomy" id="51239"/>
    <lineage>
        <taxon>Eukaryota</taxon>
        <taxon>Viridiplantae</taxon>
        <taxon>Streptophyta</taxon>
        <taxon>Embryophyta</taxon>
        <taxon>Tracheophyta</taxon>
        <taxon>Spermatophyta</taxon>
        <taxon>Magnoliopsida</taxon>
        <taxon>Liliopsida</taxon>
        <taxon>Asparagales</taxon>
        <taxon>Orchidaceae</taxon>
        <taxon>Vanilloideae</taxon>
        <taxon>Vanilleae</taxon>
        <taxon>Vanilla</taxon>
    </lineage>
</organism>
<evidence type="ECO:0000313" key="4">
    <source>
        <dbReference type="Proteomes" id="UP000639772"/>
    </source>
</evidence>
<dbReference type="Proteomes" id="UP000636800">
    <property type="component" value="Unassembled WGS sequence"/>
</dbReference>
<dbReference type="OrthoDB" id="760044at2759"/>
<dbReference type="EMBL" id="JADCNM010000009">
    <property type="protein sequence ID" value="KAG0469018.1"/>
    <property type="molecule type" value="Genomic_DNA"/>
</dbReference>
<evidence type="ECO:0000313" key="1">
    <source>
        <dbReference type="EMBL" id="KAG0467377.1"/>
    </source>
</evidence>
<protein>
    <submittedName>
        <fullName evidence="1">Uncharacterized protein</fullName>
    </submittedName>
</protein>
<gene>
    <name evidence="2" type="ORF">HPP92_018346</name>
    <name evidence="1" type="ORF">HPP92_018957</name>
</gene>
<comment type="caution">
    <text evidence="1">The sequence shown here is derived from an EMBL/GenBank/DDBJ whole genome shotgun (WGS) entry which is preliminary data.</text>
</comment>
<name>A0A835UMR1_VANPL</name>
<dbReference type="PANTHER" id="PTHR35714">
    <property type="entry name" value="OS02G0715300 PROTEIN"/>
    <property type="match status" value="1"/>
</dbReference>
<dbReference type="AlphaFoldDB" id="A0A835UMR1"/>
<proteinExistence type="predicted"/>